<name>A0A8J6PGK6_9FLAO</name>
<protein>
    <submittedName>
        <fullName evidence="1">IS1 family transposase</fullName>
    </submittedName>
</protein>
<gene>
    <name evidence="1" type="ORF">H9Y05_16070</name>
</gene>
<evidence type="ECO:0000313" key="2">
    <source>
        <dbReference type="Proteomes" id="UP000652681"/>
    </source>
</evidence>
<organism evidence="1 2">
    <name type="scientific">Taishania pollutisoli</name>
    <dbReference type="NCBI Taxonomy" id="2766479"/>
    <lineage>
        <taxon>Bacteria</taxon>
        <taxon>Pseudomonadati</taxon>
        <taxon>Bacteroidota</taxon>
        <taxon>Flavobacteriia</taxon>
        <taxon>Flavobacteriales</taxon>
        <taxon>Crocinitomicaceae</taxon>
        <taxon>Taishania</taxon>
    </lineage>
</organism>
<dbReference type="GO" id="GO:0006313">
    <property type="term" value="P:DNA transposition"/>
    <property type="evidence" value="ECO:0007669"/>
    <property type="project" value="InterPro"/>
</dbReference>
<dbReference type="Pfam" id="PF03400">
    <property type="entry name" value="DDE_Tnp_IS1"/>
    <property type="match status" value="1"/>
</dbReference>
<dbReference type="NCBIfam" id="NF033558">
    <property type="entry name" value="transpos_IS1"/>
    <property type="match status" value="1"/>
</dbReference>
<accession>A0A8J6PGK6</accession>
<sequence>MECLRCSSSCIKAGKQQNGKQRYYCKKCSRYLQEEYNYNAYKYDIHDQFSRMSRLGCGINKMASFLKISINTLQKWIGKANNLQPESNLESGCIYDIDEIQTCVGRKADKIWITYGWNVKRRIAVALHVGSISSEDLRNVTSKVIALSPSNVNTDNYVAYPNLLKETNHRKGKRKANYIERQHVNLRKDIACLNQKTMCYSKNSEMLKARLKWYFWGEINPYFFLKKN</sequence>
<dbReference type="InterPro" id="IPR051354">
    <property type="entry name" value="Transposase_27_IS1"/>
</dbReference>
<dbReference type="GO" id="GO:0003677">
    <property type="term" value="F:DNA binding"/>
    <property type="evidence" value="ECO:0007669"/>
    <property type="project" value="InterPro"/>
</dbReference>
<dbReference type="RefSeq" id="WP_216714886.1">
    <property type="nucleotide sequence ID" value="NZ_JACVEL010000027.1"/>
</dbReference>
<dbReference type="PANTHER" id="PTHR33293">
    <property type="entry name" value="INSERTION ELEMENT IS1 1 PROTEIN INSB-RELATED"/>
    <property type="match status" value="1"/>
</dbReference>
<evidence type="ECO:0000313" key="1">
    <source>
        <dbReference type="EMBL" id="MBC9813993.1"/>
    </source>
</evidence>
<comment type="caution">
    <text evidence="1">The sequence shown here is derived from an EMBL/GenBank/DDBJ whole genome shotgun (WGS) entry which is preliminary data.</text>
</comment>
<dbReference type="PANTHER" id="PTHR33293:SF2">
    <property type="entry name" value="TRANSPOSASE"/>
    <property type="match status" value="1"/>
</dbReference>
<proteinExistence type="predicted"/>
<dbReference type="EMBL" id="JACVEL010000027">
    <property type="protein sequence ID" value="MBC9813993.1"/>
    <property type="molecule type" value="Genomic_DNA"/>
</dbReference>
<dbReference type="GO" id="GO:0004803">
    <property type="term" value="F:transposase activity"/>
    <property type="evidence" value="ECO:0007669"/>
    <property type="project" value="InterPro"/>
</dbReference>
<keyword evidence="2" id="KW-1185">Reference proteome</keyword>
<dbReference type="InterPro" id="IPR005063">
    <property type="entry name" value="Transposase_27"/>
</dbReference>
<dbReference type="Proteomes" id="UP000652681">
    <property type="component" value="Unassembled WGS sequence"/>
</dbReference>
<dbReference type="AlphaFoldDB" id="A0A8J6PGK6"/>
<reference evidence="1" key="1">
    <citation type="submission" date="2020-09" db="EMBL/GenBank/DDBJ databases">
        <title>Taishania pollutisoli gen. nov., sp. nov., Isolated from Tetrabromobisphenol A-Contaminated Soil.</title>
        <authorList>
            <person name="Chen Q."/>
        </authorList>
    </citation>
    <scope>NUCLEOTIDE SEQUENCE</scope>
    <source>
        <strain evidence="1">CZZ-1</strain>
    </source>
</reference>